<evidence type="ECO:0000313" key="2">
    <source>
        <dbReference type="EMBL" id="SMN19729.1"/>
    </source>
</evidence>
<evidence type="ECO:0000313" key="3">
    <source>
        <dbReference type="Proteomes" id="UP000196158"/>
    </source>
</evidence>
<evidence type="ECO:0000256" key="1">
    <source>
        <dbReference type="SAM" id="MobiDB-lite"/>
    </source>
</evidence>
<dbReference type="InterPro" id="IPR013712">
    <property type="entry name" value="MMR1"/>
</dbReference>
<dbReference type="STRING" id="1789683.A0A1X7R2L2"/>
<feature type="compositionally biased region" description="Low complexity" evidence="1">
    <location>
        <begin position="364"/>
        <end position="384"/>
    </location>
</feature>
<dbReference type="OrthoDB" id="4035554at2759"/>
<name>A0A1X7R2L2_9SACH</name>
<organism evidence="2 3">
    <name type="scientific">Maudiozyma saulgeensis</name>
    <dbReference type="NCBI Taxonomy" id="1789683"/>
    <lineage>
        <taxon>Eukaryota</taxon>
        <taxon>Fungi</taxon>
        <taxon>Dikarya</taxon>
        <taxon>Ascomycota</taxon>
        <taxon>Saccharomycotina</taxon>
        <taxon>Saccharomycetes</taxon>
        <taxon>Saccharomycetales</taxon>
        <taxon>Saccharomycetaceae</taxon>
        <taxon>Maudiozyma</taxon>
    </lineage>
</organism>
<sequence>MNSPNMRSEQLTPKMSPISLCLDDPKNSSAFQSLLASPTKLNLDNTSGFYSTSLSKLNDYARSGRSRERRDSETFRSISPIRFNLATSNNNNNALGPKMLKSEYLTQKKTNLPLLSTLLKSAASTKDTNRKSATTNATSSSSINITDNSMLIRETLDQIQQQQKNLQKFNKTKTKTSKTTKKTVETQLSDTNEMNIKENTTTEPVISNKLAELSLRSNSIVSGGSTLENEYSGEIEVKKRNEREKDISFEKDRVVSNTSTMFHSQIQNNDTSTDFSSLNVESFPIDKNGFIDMNTHQKYSRNPHNISSNGGNINSPTLNNKQNNRFSFISSTSTDYEFLFDQQAVPNVHGPQTINSQQPPPNHHQPQFPYSQSSVSNSNSNVRSAQEMETSKLDLKIKYLEIEIQELKLQNEKLVNSMNVNRTTEDNLLIELLRQKTGVSEENSIADSNSEFGSTTTRKNRSMEKKVKMLEKKFEDYKKVLEKLNYIDQNMSIEDSTPVDIPDFKRRTRKSKRNTLRLPKVSRISRISSIDLRRIEENSDYSSLVISSKNNVSSNEEDLIDEYEEGCFDNSDLDEGDALEYEADDEKESHPLNRSIQLIKKNSKRGLQLHLPIQK</sequence>
<proteinExistence type="predicted"/>
<dbReference type="EMBL" id="FXLY01000004">
    <property type="protein sequence ID" value="SMN19729.1"/>
    <property type="molecule type" value="Genomic_DNA"/>
</dbReference>
<dbReference type="Pfam" id="PF08505">
    <property type="entry name" value="MMR1"/>
    <property type="match status" value="1"/>
</dbReference>
<feature type="region of interest" description="Disordered" evidence="1">
    <location>
        <begin position="348"/>
        <end position="387"/>
    </location>
</feature>
<accession>A0A1X7R2L2</accession>
<dbReference type="AlphaFoldDB" id="A0A1X7R2L2"/>
<gene>
    <name evidence="2" type="ORF">KASA_0O03080G</name>
</gene>
<reference evidence="2 3" key="1">
    <citation type="submission" date="2017-04" db="EMBL/GenBank/DDBJ databases">
        <authorList>
            <person name="Afonso C.L."/>
            <person name="Miller P.J."/>
            <person name="Scott M.A."/>
            <person name="Spackman E."/>
            <person name="Goraichik I."/>
            <person name="Dimitrov K.M."/>
            <person name="Suarez D.L."/>
            <person name="Swayne D.E."/>
        </authorList>
    </citation>
    <scope>NUCLEOTIDE SEQUENCE [LARGE SCALE GENOMIC DNA]</scope>
</reference>
<feature type="region of interest" description="Disordered" evidence="1">
    <location>
        <begin position="441"/>
        <end position="460"/>
    </location>
</feature>
<keyword evidence="3" id="KW-1185">Reference proteome</keyword>
<dbReference type="Proteomes" id="UP000196158">
    <property type="component" value="Unassembled WGS sequence"/>
</dbReference>
<feature type="compositionally biased region" description="Polar residues" evidence="1">
    <location>
        <begin position="441"/>
        <end position="457"/>
    </location>
</feature>
<protein>
    <submittedName>
        <fullName evidence="2">Similar to Saccharomyces cerevisiae YLR190W MMR1 Phosphorylated protein of the mitochondrial outer membrane, localizes only to mitochondria of the bud</fullName>
    </submittedName>
</protein>